<evidence type="ECO:0000256" key="2">
    <source>
        <dbReference type="SAM" id="MobiDB-lite"/>
    </source>
</evidence>
<evidence type="ECO:0000256" key="1">
    <source>
        <dbReference type="ARBA" id="ARBA00010201"/>
    </source>
</evidence>
<sequence>MRTRTAPGATGGGEQRPPPSVGHLMPPLTPDVLLARLSAYGIPSETFSHPPVHTVADARRLRGAVPGAQTKNLFLRDAKKTYFLVTLAADADVKLKRLRTPLGARGALSFASPEALFKRLGVLPGSVTLLALANDPEHRVTVAIDAALLRADAIGCHPLTNTRTTVLSPDALRTFLALTGHVPVLLDLETLPADAPAEG</sequence>
<dbReference type="EC" id="3.1.1.-" evidence="4"/>
<dbReference type="PANTHER" id="PTHR31423:SF3">
    <property type="entry name" value="PROLYL-TRNA SYNTHETASE ASSOCIATED DOMAIN-CONTAINING PROTEIN 1-RELATED"/>
    <property type="match status" value="1"/>
</dbReference>
<proteinExistence type="inferred from homology"/>
<evidence type="ECO:0000259" key="3">
    <source>
        <dbReference type="Pfam" id="PF04073"/>
    </source>
</evidence>
<dbReference type="InterPro" id="IPR036754">
    <property type="entry name" value="YbaK/aa-tRNA-synt-asso_dom_sf"/>
</dbReference>
<dbReference type="InterPro" id="IPR007214">
    <property type="entry name" value="YbaK/aa-tRNA-synth-assoc-dom"/>
</dbReference>
<feature type="domain" description="YbaK/aminoacyl-tRNA synthetase-associated" evidence="3">
    <location>
        <begin position="49"/>
        <end position="175"/>
    </location>
</feature>
<dbReference type="PANTHER" id="PTHR31423">
    <property type="entry name" value="YBAK DOMAIN-CONTAINING PROTEIN"/>
    <property type="match status" value="1"/>
</dbReference>
<dbReference type="GO" id="GO:0016787">
    <property type="term" value="F:hydrolase activity"/>
    <property type="evidence" value="ECO:0007669"/>
    <property type="project" value="UniProtKB-KW"/>
</dbReference>
<reference evidence="4 5" key="1">
    <citation type="submission" date="2023-07" db="EMBL/GenBank/DDBJ databases">
        <title>Genomic Encyclopedia of Type Strains, Phase IV (KMG-IV): sequencing the most valuable type-strain genomes for metagenomic binning, comparative biology and taxonomic classification.</title>
        <authorList>
            <person name="Goeker M."/>
        </authorList>
    </citation>
    <scope>NUCLEOTIDE SEQUENCE [LARGE SCALE GENOMIC DNA]</scope>
    <source>
        <strain evidence="4 5">DSM 3770</strain>
    </source>
</reference>
<comment type="similarity">
    <text evidence="1">Belongs to the PRORSD1 family.</text>
</comment>
<evidence type="ECO:0000313" key="5">
    <source>
        <dbReference type="Proteomes" id="UP001241747"/>
    </source>
</evidence>
<dbReference type="EMBL" id="JAUSVY010000001">
    <property type="protein sequence ID" value="MDQ0503528.1"/>
    <property type="molecule type" value="Genomic_DNA"/>
</dbReference>
<name>A0ABU0L8Q1_XANAG</name>
<dbReference type="Pfam" id="PF04073">
    <property type="entry name" value="tRNA_edit"/>
    <property type="match status" value="1"/>
</dbReference>
<comment type="caution">
    <text evidence="4">The sequence shown here is derived from an EMBL/GenBank/DDBJ whole genome shotgun (WGS) entry which is preliminary data.</text>
</comment>
<keyword evidence="5" id="KW-1185">Reference proteome</keyword>
<organism evidence="4 5">
    <name type="scientific">Xanthobacter agilis</name>
    <dbReference type="NCBI Taxonomy" id="47492"/>
    <lineage>
        <taxon>Bacteria</taxon>
        <taxon>Pseudomonadati</taxon>
        <taxon>Pseudomonadota</taxon>
        <taxon>Alphaproteobacteria</taxon>
        <taxon>Hyphomicrobiales</taxon>
        <taxon>Xanthobacteraceae</taxon>
        <taxon>Xanthobacter</taxon>
    </lineage>
</organism>
<evidence type="ECO:0000313" key="4">
    <source>
        <dbReference type="EMBL" id="MDQ0503528.1"/>
    </source>
</evidence>
<keyword evidence="4" id="KW-0378">Hydrolase</keyword>
<dbReference type="Proteomes" id="UP001241747">
    <property type="component" value="Unassembled WGS sequence"/>
</dbReference>
<dbReference type="SUPFAM" id="SSF55826">
    <property type="entry name" value="YbaK/ProRS associated domain"/>
    <property type="match status" value="1"/>
</dbReference>
<accession>A0ABU0L8Q1</accession>
<feature type="region of interest" description="Disordered" evidence="2">
    <location>
        <begin position="1"/>
        <end position="25"/>
    </location>
</feature>
<protein>
    <submittedName>
        <fullName evidence="4">Ala-tRNA(Pro) deacylase</fullName>
        <ecNumber evidence="4">3.1.1.-</ecNumber>
    </submittedName>
</protein>
<dbReference type="CDD" id="cd04335">
    <property type="entry name" value="PrdX_deacylase"/>
    <property type="match status" value="1"/>
</dbReference>
<dbReference type="InterPro" id="IPR040285">
    <property type="entry name" value="ProX/PRXD1"/>
</dbReference>
<dbReference type="RefSeq" id="WP_237344163.1">
    <property type="nucleotide sequence ID" value="NZ_JABWGX010000003.1"/>
</dbReference>
<dbReference type="Gene3D" id="3.90.960.10">
    <property type="entry name" value="YbaK/aminoacyl-tRNA synthetase-associated domain"/>
    <property type="match status" value="1"/>
</dbReference>
<gene>
    <name evidence="4" type="ORF">QOZ94_000298</name>
</gene>